<sequence length="261" mass="29078">MLRMGCGKAWKRKSLESIWQVRRTNLITETQQSTIEQALMRSHGIAPIADISADLSSLSTAGVFLGKVIVVDTADARYTSNGYYLPLLCHYMRDLDRSVLARKIMSAVLGPHHPQASEYEDLLPDLEAKLFGNSIEAPSTTSSFQHGLGEQLAPTRFETIMGETYGYTGYVFVTDKGYVGLRHWRWYTHADLNEQPLILAGLFGISLPFLLAPVGEGRYKMEGIVHVADHELGDENIEALGADGDWRDLVKEGKLEMFTIV</sequence>
<name>A0A7U2HVA1_PHANO</name>
<keyword evidence="2" id="KW-1185">Reference proteome</keyword>
<reference evidence="2" key="1">
    <citation type="journal article" date="2021" name="BMC Genomics">
        <title>Chromosome-level genome assembly and manually-curated proteome of model necrotroph Parastagonospora nodorum Sn15 reveals a genome-wide trove of candidate effector homologs, and redundancy of virulence-related functions within an accessory chromosome.</title>
        <authorList>
            <person name="Bertazzoni S."/>
            <person name="Jones D.A.B."/>
            <person name="Phan H.T."/>
            <person name="Tan K.-C."/>
            <person name="Hane J.K."/>
        </authorList>
    </citation>
    <scope>NUCLEOTIDE SEQUENCE [LARGE SCALE GENOMIC DNA]</scope>
    <source>
        <strain evidence="2">SN15 / ATCC MYA-4574 / FGSC 10173)</strain>
    </source>
</reference>
<protein>
    <submittedName>
        <fullName evidence="1">Uncharacterized protein</fullName>
    </submittedName>
</protein>
<evidence type="ECO:0000313" key="1">
    <source>
        <dbReference type="EMBL" id="QRC91993.1"/>
    </source>
</evidence>
<dbReference type="VEuPathDB" id="FungiDB:JI435_021580"/>
<organism evidence="1 2">
    <name type="scientific">Phaeosphaeria nodorum (strain SN15 / ATCC MYA-4574 / FGSC 10173)</name>
    <name type="common">Glume blotch fungus</name>
    <name type="synonym">Parastagonospora nodorum</name>
    <dbReference type="NCBI Taxonomy" id="321614"/>
    <lineage>
        <taxon>Eukaryota</taxon>
        <taxon>Fungi</taxon>
        <taxon>Dikarya</taxon>
        <taxon>Ascomycota</taxon>
        <taxon>Pezizomycotina</taxon>
        <taxon>Dothideomycetes</taxon>
        <taxon>Pleosporomycetidae</taxon>
        <taxon>Pleosporales</taxon>
        <taxon>Pleosporineae</taxon>
        <taxon>Phaeosphaeriaceae</taxon>
        <taxon>Parastagonospora</taxon>
    </lineage>
</organism>
<dbReference type="Proteomes" id="UP000663193">
    <property type="component" value="Chromosome 2"/>
</dbReference>
<gene>
    <name evidence="1" type="ORF">JI435_021580</name>
</gene>
<evidence type="ECO:0000313" key="2">
    <source>
        <dbReference type="Proteomes" id="UP000663193"/>
    </source>
</evidence>
<proteinExistence type="predicted"/>
<dbReference type="EMBL" id="CP069024">
    <property type="protein sequence ID" value="QRC91993.1"/>
    <property type="molecule type" value="Genomic_DNA"/>
</dbReference>
<dbReference type="OrthoDB" id="10434176at2759"/>
<dbReference type="AlphaFoldDB" id="A0A7U2HVA1"/>
<accession>A0A7U2HVA1</accession>